<accession>A0ABV6SUH9</accession>
<protein>
    <submittedName>
        <fullName evidence="1">DUF5076 domain-containing protein</fullName>
    </submittedName>
</protein>
<evidence type="ECO:0000313" key="1">
    <source>
        <dbReference type="EMBL" id="MFC0717099.1"/>
    </source>
</evidence>
<dbReference type="InterPro" id="IPR031796">
    <property type="entry name" value="DUF5076"/>
</dbReference>
<dbReference type="Gene3D" id="3.30.2370.10">
    <property type="entry name" value="putative pyruvate dehydrogenase"/>
    <property type="match status" value="1"/>
</dbReference>
<reference evidence="1 2" key="1">
    <citation type="submission" date="2024-09" db="EMBL/GenBank/DDBJ databases">
        <authorList>
            <person name="Sun Q."/>
            <person name="Mori K."/>
        </authorList>
    </citation>
    <scope>NUCLEOTIDE SEQUENCE [LARGE SCALE GENOMIC DNA]</scope>
    <source>
        <strain evidence="1 2">KCTC 52403</strain>
    </source>
</reference>
<sequence length="103" mass="11275">MKPLVIPPAAQRDESARQLVSAWAAEKGLHCTLNIGLWHDSGRDEPASWGILLSDLARHAANALQEQYGLDSTDTLARIRQAFDMELSDPTSDTTGSFHHGHT</sequence>
<name>A0ABV6SUH9_9GAMM</name>
<proteinExistence type="predicted"/>
<comment type="caution">
    <text evidence="1">The sequence shown here is derived from an EMBL/GenBank/DDBJ whole genome shotgun (WGS) entry which is preliminary data.</text>
</comment>
<dbReference type="Pfam" id="PF16826">
    <property type="entry name" value="DUF5076"/>
    <property type="match status" value="1"/>
</dbReference>
<dbReference type="RefSeq" id="WP_081459326.1">
    <property type="nucleotide sequence ID" value="NZ_BMZT01000018.1"/>
</dbReference>
<evidence type="ECO:0000313" key="2">
    <source>
        <dbReference type="Proteomes" id="UP001589898"/>
    </source>
</evidence>
<dbReference type="EMBL" id="JBHLTF010000021">
    <property type="protein sequence ID" value="MFC0717099.1"/>
    <property type="molecule type" value="Genomic_DNA"/>
</dbReference>
<organism evidence="1 2">
    <name type="scientific">Luteimonas padinae</name>
    <dbReference type="NCBI Taxonomy" id="1714359"/>
    <lineage>
        <taxon>Bacteria</taxon>
        <taxon>Pseudomonadati</taxon>
        <taxon>Pseudomonadota</taxon>
        <taxon>Gammaproteobacteria</taxon>
        <taxon>Lysobacterales</taxon>
        <taxon>Lysobacteraceae</taxon>
        <taxon>Luteimonas</taxon>
    </lineage>
</organism>
<keyword evidence="2" id="KW-1185">Reference proteome</keyword>
<gene>
    <name evidence="1" type="ORF">ACFFFU_04955</name>
</gene>
<dbReference type="Proteomes" id="UP001589898">
    <property type="component" value="Unassembled WGS sequence"/>
</dbReference>